<dbReference type="EMBL" id="SMGG01000004">
    <property type="protein sequence ID" value="TCK60659.1"/>
    <property type="molecule type" value="Genomic_DNA"/>
</dbReference>
<dbReference type="Pfam" id="PF04055">
    <property type="entry name" value="Radical_SAM"/>
    <property type="match status" value="1"/>
</dbReference>
<reference evidence="2 3" key="1">
    <citation type="submission" date="2019-03" db="EMBL/GenBank/DDBJ databases">
        <title>Genomic Encyclopedia of Type Strains, Phase IV (KMG-IV): sequencing the most valuable type-strain genomes for metagenomic binning, comparative biology and taxonomic classification.</title>
        <authorList>
            <person name="Goeker M."/>
        </authorList>
    </citation>
    <scope>NUCLEOTIDE SEQUENCE [LARGE SCALE GENOMIC DNA]</scope>
    <source>
        <strain evidence="2 3">DSM 24984</strain>
    </source>
</reference>
<dbReference type="InterPro" id="IPR023862">
    <property type="entry name" value="CHP03960_rSAM"/>
</dbReference>
<dbReference type="CDD" id="cd02065">
    <property type="entry name" value="B12-binding_like"/>
    <property type="match status" value="1"/>
</dbReference>
<dbReference type="PROSITE" id="PS51918">
    <property type="entry name" value="RADICAL_SAM"/>
    <property type="match status" value="1"/>
</dbReference>
<dbReference type="OrthoDB" id="9806827at2"/>
<dbReference type="InterPro" id="IPR058240">
    <property type="entry name" value="rSAM_sf"/>
</dbReference>
<dbReference type="InterPro" id="IPR007197">
    <property type="entry name" value="rSAM"/>
</dbReference>
<dbReference type="NCBIfam" id="TIGR03960">
    <property type="entry name" value="rSAM_fuse_unch"/>
    <property type="match status" value="1"/>
</dbReference>
<dbReference type="GO" id="GO:0003824">
    <property type="term" value="F:catalytic activity"/>
    <property type="evidence" value="ECO:0007669"/>
    <property type="project" value="InterPro"/>
</dbReference>
<evidence type="ECO:0000313" key="2">
    <source>
        <dbReference type="EMBL" id="TCK60659.1"/>
    </source>
</evidence>
<name>A0A4R1KC05_9BACT</name>
<dbReference type="Pfam" id="PF10105">
    <property type="entry name" value="DUF2344"/>
    <property type="match status" value="1"/>
</dbReference>
<protein>
    <submittedName>
        <fullName evidence="2">Radical SAM-linked protein/radical SAM family uncharacterized protein</fullName>
    </submittedName>
</protein>
<sequence>MKDYKKLLKISRPARYINGEINSIHKTHEGRTSFCLVFPDVYEVGISHIGFKMLYERLNLCDEIVCERFFMPWPDAITEYGKEMFVSLESTTDLKDFDAVGFSFQYELAYTNMLKTLKMADIAVRSANRGESDPIIIAGGPCVVNPMPISAFVDVFFVGESEVTLPEAMKAIHGMKGATRAEKIAYLNTLPFTYVPEIDPDKHVKRSIHTGFSDDYTIKDLIVPAIPAVQDRVAVEISRGCTRGCRFCQAGIIYRPNRERSVDSVACDALYQLDKTGYLETSLLSLSASDYSRLEELLVTMAQLTQERKVSLALPSIRADRIKEYIFRELSKVRKAGFTIAPEAGSQRMRDSINKGLTEETILEAVHKASDAGWNGAKLYFMMGLPGETLEDVLAIAELARKAKYLRKGRFAIKVSVSNFVPKPHTPYQWWGQNSGDEFYEKRQKLKELLLKYKIPHAFHGIKTSVLEGAFARGSKELCDVIEYASEKGAMFDAWTEFFNFSIWEEAFAKFGFTVADFAQRSYKRTERLPWENIDSGVTNDFLWDEYLKSQSLELTSDCTDGQCHMCGVCDFKEIKNTFADKSERVFEPAQETDDQKFTRYAMVFSKTERLSLLSAIETQRLFTHVLTISKFGLKFTQGFNPQPKLSYVQAASTGLEGLNEVLIFESEKIDDVQAAIDKLNDILPRWVRIKSMTEFPVNPRHFDVYVRFGFGKEFMDIFRAKFEAGEAKYDKLNKKGLPKVMDSKDFVAHMGEDYVVFKTETTGNFNCFEYFESLGYERPAVDIVRRNVYLVPKEGDDAVGTDI</sequence>
<dbReference type="SFLD" id="SFLDS00029">
    <property type="entry name" value="Radical_SAM"/>
    <property type="match status" value="1"/>
</dbReference>
<feature type="domain" description="Radical SAM core" evidence="1">
    <location>
        <begin position="227"/>
        <end position="456"/>
    </location>
</feature>
<gene>
    <name evidence="2" type="ORF">C8D98_1538</name>
</gene>
<dbReference type="SMART" id="SM00729">
    <property type="entry name" value="Elp3"/>
    <property type="match status" value="1"/>
</dbReference>
<dbReference type="Pfam" id="PF19864">
    <property type="entry name" value="Radical_SAM_N2"/>
    <property type="match status" value="1"/>
</dbReference>
<comment type="caution">
    <text evidence="2">The sequence shown here is derived from an EMBL/GenBank/DDBJ whole genome shotgun (WGS) entry which is preliminary data.</text>
</comment>
<dbReference type="RefSeq" id="WP_132873530.1">
    <property type="nucleotide sequence ID" value="NZ_SMGG01000004.1"/>
</dbReference>
<keyword evidence="3" id="KW-1185">Reference proteome</keyword>
<evidence type="ECO:0000259" key="1">
    <source>
        <dbReference type="PROSITE" id="PS51918"/>
    </source>
</evidence>
<dbReference type="PANTHER" id="PTHR42731:SF1">
    <property type="entry name" value="RADICAL SAM DOMAIN PROTEIN"/>
    <property type="match status" value="1"/>
</dbReference>
<dbReference type="SUPFAM" id="SSF102114">
    <property type="entry name" value="Radical SAM enzymes"/>
    <property type="match status" value="1"/>
</dbReference>
<dbReference type="PANTHER" id="PTHR42731">
    <property type="entry name" value="SLL1084 PROTEIN"/>
    <property type="match status" value="1"/>
</dbReference>
<dbReference type="NCBIfam" id="TIGR03936">
    <property type="entry name" value="sam_1_link_chp"/>
    <property type="match status" value="1"/>
</dbReference>
<dbReference type="Gene3D" id="3.80.30.20">
    <property type="entry name" value="tm_1862 like domain"/>
    <property type="match status" value="1"/>
</dbReference>
<dbReference type="Proteomes" id="UP000294614">
    <property type="component" value="Unassembled WGS sequence"/>
</dbReference>
<dbReference type="CDD" id="cd01335">
    <property type="entry name" value="Radical_SAM"/>
    <property type="match status" value="1"/>
</dbReference>
<dbReference type="AlphaFoldDB" id="A0A4R1KC05"/>
<dbReference type="InterPro" id="IPR006638">
    <property type="entry name" value="Elp3/MiaA/NifB-like_rSAM"/>
</dbReference>
<accession>A0A4R1KC05</accession>
<proteinExistence type="predicted"/>
<dbReference type="InterPro" id="IPR018768">
    <property type="entry name" value="DUF2344"/>
</dbReference>
<dbReference type="GO" id="GO:0051536">
    <property type="term" value="F:iron-sulfur cluster binding"/>
    <property type="evidence" value="ECO:0007669"/>
    <property type="project" value="InterPro"/>
</dbReference>
<evidence type="ECO:0000313" key="3">
    <source>
        <dbReference type="Proteomes" id="UP000294614"/>
    </source>
</evidence>
<dbReference type="InterPro" id="IPR045784">
    <property type="entry name" value="Radical_SAM_N2"/>
</dbReference>
<organism evidence="2 3">
    <name type="scientific">Seleniivibrio woodruffii</name>
    <dbReference type="NCBI Taxonomy" id="1078050"/>
    <lineage>
        <taxon>Bacteria</taxon>
        <taxon>Pseudomonadati</taxon>
        <taxon>Deferribacterota</taxon>
        <taxon>Deferribacteres</taxon>
        <taxon>Deferribacterales</taxon>
        <taxon>Geovibrionaceae</taxon>
        <taxon>Seleniivibrio</taxon>
    </lineage>
</organism>
<dbReference type="InterPro" id="IPR023404">
    <property type="entry name" value="rSAM_horseshoe"/>
</dbReference>
<dbReference type="SFLD" id="SFLDG01082">
    <property type="entry name" value="B12-binding_domain_containing"/>
    <property type="match status" value="1"/>
</dbReference>